<dbReference type="GO" id="GO:0006071">
    <property type="term" value="P:glycerol metabolic process"/>
    <property type="evidence" value="ECO:0007669"/>
    <property type="project" value="InterPro"/>
</dbReference>
<dbReference type="FunFam" id="3.40.190.90:FF:000001">
    <property type="entry name" value="Fructose-1,6-bisphosphatase"/>
    <property type="match status" value="1"/>
</dbReference>
<evidence type="ECO:0000256" key="9">
    <source>
        <dbReference type="PIRSR" id="PIRSR004532-1"/>
    </source>
</evidence>
<dbReference type="GO" id="GO:0046872">
    <property type="term" value="F:metal ion binding"/>
    <property type="evidence" value="ECO:0007669"/>
    <property type="project" value="UniProtKB-KW"/>
</dbReference>
<dbReference type="CDD" id="cd01516">
    <property type="entry name" value="FBPase_glpX"/>
    <property type="match status" value="1"/>
</dbReference>
<dbReference type="GO" id="GO:0030388">
    <property type="term" value="P:fructose 1,6-bisphosphate metabolic process"/>
    <property type="evidence" value="ECO:0007669"/>
    <property type="project" value="TreeGrafter"/>
</dbReference>
<feature type="binding site" evidence="10">
    <location>
        <position position="119"/>
    </location>
    <ligand>
        <name>substrate</name>
    </ligand>
</feature>
<comment type="cofactor">
    <cofactor evidence="9">
        <name>Mn(2+)</name>
        <dbReference type="ChEBI" id="CHEBI:29035"/>
    </cofactor>
</comment>
<feature type="binding site" evidence="9">
    <location>
        <position position="33"/>
    </location>
    <ligand>
        <name>Mn(2+)</name>
        <dbReference type="ChEBI" id="CHEBI:29035"/>
        <label>1</label>
    </ligand>
</feature>
<dbReference type="Pfam" id="PF03320">
    <property type="entry name" value="FBPase_glpX"/>
    <property type="match status" value="1"/>
</dbReference>
<dbReference type="NCBIfam" id="TIGR00330">
    <property type="entry name" value="glpX"/>
    <property type="match status" value="1"/>
</dbReference>
<dbReference type="RefSeq" id="WP_054970122.1">
    <property type="nucleotide sequence ID" value="NZ_LJCO01000069.1"/>
</dbReference>
<evidence type="ECO:0000256" key="4">
    <source>
        <dbReference type="ARBA" id="ARBA00022801"/>
    </source>
</evidence>
<feature type="binding site" evidence="10">
    <location>
        <begin position="186"/>
        <end position="188"/>
    </location>
    <ligand>
        <name>substrate</name>
    </ligand>
</feature>
<feature type="binding site" evidence="10">
    <location>
        <begin position="164"/>
        <end position="166"/>
    </location>
    <ligand>
        <name>substrate</name>
    </ligand>
</feature>
<evidence type="ECO:0000313" key="11">
    <source>
        <dbReference type="EMBL" id="KPV42799.1"/>
    </source>
</evidence>
<dbReference type="GO" id="GO:0005829">
    <property type="term" value="C:cytosol"/>
    <property type="evidence" value="ECO:0007669"/>
    <property type="project" value="TreeGrafter"/>
</dbReference>
<name>A0A0P9CBC7_9BACL</name>
<feature type="binding site" evidence="9">
    <location>
        <position position="88"/>
    </location>
    <ligand>
        <name>Mn(2+)</name>
        <dbReference type="ChEBI" id="CHEBI:29035"/>
        <label>2</label>
    </ligand>
</feature>
<feature type="binding site" evidence="10">
    <location>
        <begin position="88"/>
        <end position="90"/>
    </location>
    <ligand>
        <name>substrate</name>
    </ligand>
</feature>
<dbReference type="PANTHER" id="PTHR30447">
    <property type="entry name" value="FRUCTOSE-1,6-BISPHOSPHATASE CLASS 2"/>
    <property type="match status" value="1"/>
</dbReference>
<dbReference type="Gene3D" id="3.30.540.10">
    <property type="entry name" value="Fructose-1,6-Bisphosphatase, subunit A, domain 1"/>
    <property type="match status" value="1"/>
</dbReference>
<evidence type="ECO:0000256" key="1">
    <source>
        <dbReference type="ARBA" id="ARBA00001273"/>
    </source>
</evidence>
<comment type="catalytic activity">
    <reaction evidence="1">
        <text>beta-D-fructose 1,6-bisphosphate + H2O = beta-D-fructose 6-phosphate + phosphate</text>
        <dbReference type="Rhea" id="RHEA:11064"/>
        <dbReference type="ChEBI" id="CHEBI:15377"/>
        <dbReference type="ChEBI" id="CHEBI:32966"/>
        <dbReference type="ChEBI" id="CHEBI:43474"/>
        <dbReference type="ChEBI" id="CHEBI:57634"/>
        <dbReference type="EC" id="3.1.3.11"/>
    </reaction>
</comment>
<dbReference type="EMBL" id="LJCO01000069">
    <property type="protein sequence ID" value="KPV42799.1"/>
    <property type="molecule type" value="Genomic_DNA"/>
</dbReference>
<feature type="binding site" evidence="9">
    <location>
        <position position="213"/>
    </location>
    <ligand>
        <name>Mn(2+)</name>
        <dbReference type="ChEBI" id="CHEBI:29035"/>
        <label>2</label>
    </ligand>
</feature>
<feature type="binding site" evidence="10">
    <location>
        <position position="210"/>
    </location>
    <ligand>
        <name>substrate</name>
    </ligand>
</feature>
<dbReference type="STRING" id="471514.AN477_15785"/>
<dbReference type="InterPro" id="IPR004464">
    <property type="entry name" value="FBPase_class-2/SBPase"/>
</dbReference>
<protein>
    <recommendedName>
        <fullName evidence="8">Fructose-1,6-bisphosphatase</fullName>
    </recommendedName>
</protein>
<dbReference type="GO" id="GO:0042132">
    <property type="term" value="F:fructose 1,6-bisphosphate 1-phosphatase activity"/>
    <property type="evidence" value="ECO:0007669"/>
    <property type="project" value="UniProtKB-EC"/>
</dbReference>
<keyword evidence="3 9" id="KW-0479">Metal-binding</keyword>
<dbReference type="PIRSF" id="PIRSF004532">
    <property type="entry name" value="GlpX"/>
    <property type="match status" value="1"/>
</dbReference>
<dbReference type="SUPFAM" id="SSF56655">
    <property type="entry name" value="Carbohydrate phosphatase"/>
    <property type="match status" value="1"/>
</dbReference>
<organism evidence="11 12">
    <name type="scientific">Alicyclobacillus ferrooxydans</name>
    <dbReference type="NCBI Taxonomy" id="471514"/>
    <lineage>
        <taxon>Bacteria</taxon>
        <taxon>Bacillati</taxon>
        <taxon>Bacillota</taxon>
        <taxon>Bacilli</taxon>
        <taxon>Bacillales</taxon>
        <taxon>Alicyclobacillaceae</taxon>
        <taxon>Alicyclobacillus</taxon>
    </lineage>
</organism>
<dbReference type="GO" id="GO:0006094">
    <property type="term" value="P:gluconeogenesis"/>
    <property type="evidence" value="ECO:0007669"/>
    <property type="project" value="InterPro"/>
</dbReference>
<evidence type="ECO:0000256" key="5">
    <source>
        <dbReference type="ARBA" id="ARBA00023211"/>
    </source>
</evidence>
<gene>
    <name evidence="11" type="primary">glpX</name>
    <name evidence="11" type="ORF">AN477_15785</name>
</gene>
<evidence type="ECO:0000256" key="8">
    <source>
        <dbReference type="PIRNR" id="PIRNR004532"/>
    </source>
</evidence>
<feature type="binding site" evidence="9">
    <location>
        <position position="57"/>
    </location>
    <ligand>
        <name>Mn(2+)</name>
        <dbReference type="ChEBI" id="CHEBI:29035"/>
        <label>1</label>
    </ligand>
</feature>
<evidence type="ECO:0000256" key="3">
    <source>
        <dbReference type="ARBA" id="ARBA00022723"/>
    </source>
</evidence>
<dbReference type="AlphaFoldDB" id="A0A0P9CBC7"/>
<evidence type="ECO:0000313" key="12">
    <source>
        <dbReference type="Proteomes" id="UP000050482"/>
    </source>
</evidence>
<keyword evidence="12" id="KW-1185">Reference proteome</keyword>
<accession>A0A0P9CBC7</accession>
<evidence type="ECO:0000256" key="10">
    <source>
        <dbReference type="PIRSR" id="PIRSR004532-2"/>
    </source>
</evidence>
<keyword evidence="5 9" id="KW-0464">Manganese</keyword>
<keyword evidence="4 11" id="KW-0378">Hydrolase</keyword>
<dbReference type="Proteomes" id="UP000050482">
    <property type="component" value="Unassembled WGS sequence"/>
</dbReference>
<dbReference type="PANTHER" id="PTHR30447:SF0">
    <property type="entry name" value="FRUCTOSE-1,6-BISPHOSPHATASE 1 CLASS 2-RELATED"/>
    <property type="match status" value="1"/>
</dbReference>
<evidence type="ECO:0000256" key="2">
    <source>
        <dbReference type="ARBA" id="ARBA00008989"/>
    </source>
</evidence>
<dbReference type="PATRIC" id="fig|471514.4.peg.4842"/>
<sequence length="332" mass="35527">MDRELALEIARVTEMAALNCARWMGRGRKMEADDAATTAMRRMFDTVQMDGIVVIGEGEMDEAPMLYIGEKLGTGSEPRVDVAVDPLEGTNILAKGTWNAMSVVAVAPRGTLLHAPDMYMDKIAVGPRAKGKIHLDATIEENLKAVAKATDKDVQDVVAVILDRPRHAHIIEQVRAAGARIRLISDGDVAAALNTAFEDTGVDILFGSGGAPEGVLSAAALKCLGGEMQGRLLPEDEAQMLRCREMGIDDVSRVLYMDDLVQGDDAIFAATGVTDGELLRGVRMIGKSRARTHSIVMRAKTGTVRFIEAVHDLTRKPGVTDGTLSMAGSSSL</sequence>
<evidence type="ECO:0000256" key="7">
    <source>
        <dbReference type="ARBA" id="ARBA00024331"/>
    </source>
</evidence>
<dbReference type="Gene3D" id="3.40.190.90">
    <property type="match status" value="1"/>
</dbReference>
<comment type="similarity">
    <text evidence="2 8">Belongs to the FBPase class 2 family.</text>
</comment>
<dbReference type="OrthoDB" id="9779353at2"/>
<reference evidence="11 12" key="1">
    <citation type="submission" date="2015-09" db="EMBL/GenBank/DDBJ databases">
        <title>Draft genome sequence of Alicyclobacillus ferrooxydans DSM 22381.</title>
        <authorList>
            <person name="Hemp J."/>
        </authorList>
    </citation>
    <scope>NUCLEOTIDE SEQUENCE [LARGE SCALE GENOMIC DNA]</scope>
    <source>
        <strain evidence="11 12">TC-34</strain>
    </source>
</reference>
<proteinExistence type="inferred from homology"/>
<evidence type="ECO:0000256" key="6">
    <source>
        <dbReference type="ARBA" id="ARBA00023277"/>
    </source>
</evidence>
<keyword evidence="6 8" id="KW-0119">Carbohydrate metabolism</keyword>
<comment type="caution">
    <text evidence="11">The sequence shown here is derived from an EMBL/GenBank/DDBJ whole genome shotgun (WGS) entry which is preliminary data.</text>
</comment>
<feature type="binding site" evidence="9">
    <location>
        <position position="85"/>
    </location>
    <ligand>
        <name>Mn(2+)</name>
        <dbReference type="ChEBI" id="CHEBI:29035"/>
        <label>2</label>
    </ligand>
</feature>
<comment type="pathway">
    <text evidence="7">Carbohydrate biosynthesis.</text>
</comment>